<feature type="transmembrane region" description="Helical" evidence="6">
    <location>
        <begin position="156"/>
        <end position="176"/>
    </location>
</feature>
<dbReference type="KEGG" id="slb:AWJ20_218"/>
<feature type="transmembrane region" description="Helical" evidence="6">
    <location>
        <begin position="220"/>
        <end position="242"/>
    </location>
</feature>
<feature type="transmembrane region" description="Helical" evidence="6">
    <location>
        <begin position="88"/>
        <end position="112"/>
    </location>
</feature>
<dbReference type="GO" id="GO:0016020">
    <property type="term" value="C:membrane"/>
    <property type="evidence" value="ECO:0007669"/>
    <property type="project" value="UniProtKB-SubCell"/>
</dbReference>
<evidence type="ECO:0000256" key="5">
    <source>
        <dbReference type="ARBA" id="ARBA00023136"/>
    </source>
</evidence>
<protein>
    <recommendedName>
        <fullName evidence="9">Allantoate permease</fullName>
    </recommendedName>
</protein>
<keyword evidence="5 6" id="KW-0472">Membrane</keyword>
<dbReference type="InterPro" id="IPR036259">
    <property type="entry name" value="MFS_trans_sf"/>
</dbReference>
<evidence type="ECO:0000256" key="4">
    <source>
        <dbReference type="ARBA" id="ARBA00022989"/>
    </source>
</evidence>
<dbReference type="GeneID" id="30034062"/>
<dbReference type="Proteomes" id="UP000189580">
    <property type="component" value="Chromosome a"/>
</dbReference>
<keyword evidence="8" id="KW-1185">Reference proteome</keyword>
<comment type="subcellular location">
    <subcellularLocation>
        <location evidence="1">Membrane</location>
        <topology evidence="1">Multi-pass membrane protein</topology>
    </subcellularLocation>
</comment>
<dbReference type="GO" id="GO:0022857">
    <property type="term" value="F:transmembrane transporter activity"/>
    <property type="evidence" value="ECO:0007669"/>
    <property type="project" value="TreeGrafter"/>
</dbReference>
<keyword evidence="4 6" id="KW-1133">Transmembrane helix</keyword>
<evidence type="ECO:0000313" key="7">
    <source>
        <dbReference type="EMBL" id="ANB11990.1"/>
    </source>
</evidence>
<evidence type="ECO:0008006" key="9">
    <source>
        <dbReference type="Google" id="ProtNLM"/>
    </source>
</evidence>
<dbReference type="EMBL" id="CP014501">
    <property type="protein sequence ID" value="ANB11990.1"/>
    <property type="molecule type" value="Genomic_DNA"/>
</dbReference>
<reference evidence="7 8" key="1">
    <citation type="submission" date="2016-02" db="EMBL/GenBank/DDBJ databases">
        <title>Complete genome sequence and transcriptome regulation of the pentose utilising yeast Sugiyamaella lignohabitans.</title>
        <authorList>
            <person name="Bellasio M."/>
            <person name="Peymann A."/>
            <person name="Valli M."/>
            <person name="Sipitzky M."/>
            <person name="Graf A."/>
            <person name="Sauer M."/>
            <person name="Marx H."/>
            <person name="Mattanovich D."/>
        </authorList>
    </citation>
    <scope>NUCLEOTIDE SEQUENCE [LARGE SCALE GENOMIC DNA]</scope>
    <source>
        <strain evidence="7 8">CBS 10342</strain>
    </source>
</reference>
<evidence type="ECO:0000313" key="8">
    <source>
        <dbReference type="Proteomes" id="UP000189580"/>
    </source>
</evidence>
<name>A0A167CQM4_9ASCO</name>
<organism evidence="7 8">
    <name type="scientific">Sugiyamaella lignohabitans</name>
    <dbReference type="NCBI Taxonomy" id="796027"/>
    <lineage>
        <taxon>Eukaryota</taxon>
        <taxon>Fungi</taxon>
        <taxon>Dikarya</taxon>
        <taxon>Ascomycota</taxon>
        <taxon>Saccharomycotina</taxon>
        <taxon>Dipodascomycetes</taxon>
        <taxon>Dipodascales</taxon>
        <taxon>Trichomonascaceae</taxon>
        <taxon>Sugiyamaella</taxon>
    </lineage>
</organism>
<dbReference type="PANTHER" id="PTHR43791:SF29">
    <property type="entry name" value="MAJOR FACILITATOR SUPERFAMILY (MFS) PROFILE DOMAIN-CONTAINING PROTEIN"/>
    <property type="match status" value="1"/>
</dbReference>
<keyword evidence="3 6" id="KW-0812">Transmembrane</keyword>
<dbReference type="PANTHER" id="PTHR43791">
    <property type="entry name" value="PERMEASE-RELATED"/>
    <property type="match status" value="1"/>
</dbReference>
<proteinExistence type="predicted"/>
<evidence type="ECO:0000256" key="1">
    <source>
        <dbReference type="ARBA" id="ARBA00004141"/>
    </source>
</evidence>
<dbReference type="AlphaFoldDB" id="A0A167CQM4"/>
<evidence type="ECO:0000256" key="3">
    <source>
        <dbReference type="ARBA" id="ARBA00022692"/>
    </source>
</evidence>
<dbReference type="Gene3D" id="1.20.1250.20">
    <property type="entry name" value="MFS general substrate transporter like domains"/>
    <property type="match status" value="1"/>
</dbReference>
<dbReference type="OrthoDB" id="1935484at2759"/>
<gene>
    <name evidence="7" type="ORF">AWJ20_218</name>
</gene>
<keyword evidence="2" id="KW-0813">Transport</keyword>
<accession>A0A167CQM4</accession>
<feature type="transmembrane region" description="Helical" evidence="6">
    <location>
        <begin position="124"/>
        <end position="144"/>
    </location>
</feature>
<evidence type="ECO:0000256" key="2">
    <source>
        <dbReference type="ARBA" id="ARBA00022448"/>
    </source>
</evidence>
<dbReference type="RefSeq" id="XP_018734467.1">
    <property type="nucleotide sequence ID" value="XM_018879109.1"/>
</dbReference>
<dbReference type="SUPFAM" id="SSF103473">
    <property type="entry name" value="MFS general substrate transporter"/>
    <property type="match status" value="1"/>
</dbReference>
<evidence type="ECO:0000256" key="6">
    <source>
        <dbReference type="SAM" id="Phobius"/>
    </source>
</evidence>
<sequence length="280" mass="31996">MPPSVVQTKTWFRPKGWYTEREEKIQVNRILRDDPSKGDMHNREAIGPKLLYKCISDYHLWPIYFVRLLCDINVSPVSNYMTLTLRKLGFSTLNTTLLVIPSSFISIATMLIVTYGSEFFNQRAFALLLTPLWCVPFLAVLRFWPGAQIEIWKTYAVLILALSRPVASVLTISWAASNSSTVSTRTVSAALVNIFSQTAGIISTQIYRADDAPKYHRGNLQLLLIAIGAIGMCLVAKAYYVIQNKRRDKVWNAMSKEEQTYYILNTKDKANNRLDFRFVH</sequence>